<evidence type="ECO:0000259" key="6">
    <source>
        <dbReference type="Pfam" id="PF06813"/>
    </source>
</evidence>
<feature type="domain" description="Nodulin-like" evidence="6">
    <location>
        <begin position="491"/>
        <end position="697"/>
    </location>
</feature>
<dbReference type="Pfam" id="PF06813">
    <property type="entry name" value="Nodulin-like"/>
    <property type="match status" value="1"/>
</dbReference>
<reference evidence="8 9" key="1">
    <citation type="submission" date="2024-02" db="EMBL/GenBank/DDBJ databases">
        <authorList>
            <person name="Chen Y."/>
            <person name="Shah S."/>
            <person name="Dougan E. K."/>
            <person name="Thang M."/>
            <person name="Chan C."/>
        </authorList>
    </citation>
    <scope>NUCLEOTIDE SEQUENCE [LARGE SCALE GENOMIC DNA]</scope>
</reference>
<gene>
    <name evidence="8" type="ORF">SCF082_LOCUS41626</name>
</gene>
<feature type="transmembrane region" description="Helical" evidence="5">
    <location>
        <begin position="639"/>
        <end position="661"/>
    </location>
</feature>
<dbReference type="Pfam" id="PF01535">
    <property type="entry name" value="PPR"/>
    <property type="match status" value="1"/>
</dbReference>
<evidence type="ECO:0000256" key="3">
    <source>
        <dbReference type="ARBA" id="ARBA00022989"/>
    </source>
</evidence>
<dbReference type="PANTHER" id="PTHR21576">
    <property type="entry name" value="UNCHARACTERIZED NODULIN-LIKE PROTEIN"/>
    <property type="match status" value="1"/>
</dbReference>
<dbReference type="Pfam" id="PF23262">
    <property type="entry name" value="NFD4_C"/>
    <property type="match status" value="1"/>
</dbReference>
<dbReference type="InterPro" id="IPR011990">
    <property type="entry name" value="TPR-like_helical_dom_sf"/>
</dbReference>
<feature type="transmembrane region" description="Helical" evidence="5">
    <location>
        <begin position="933"/>
        <end position="952"/>
    </location>
</feature>
<comment type="caution">
    <text evidence="8">The sequence shown here is derived from an EMBL/GenBank/DDBJ whole genome shotgun (WGS) entry which is preliminary data.</text>
</comment>
<feature type="transmembrane region" description="Helical" evidence="5">
    <location>
        <begin position="545"/>
        <end position="566"/>
    </location>
</feature>
<feature type="transmembrane region" description="Helical" evidence="5">
    <location>
        <begin position="796"/>
        <end position="818"/>
    </location>
</feature>
<dbReference type="Gene3D" id="1.25.40.10">
    <property type="entry name" value="Tetratricopeptide repeat domain"/>
    <property type="match status" value="2"/>
</dbReference>
<keyword evidence="4 5" id="KW-0472">Membrane</keyword>
<protein>
    <submittedName>
        <fullName evidence="8">Pentatricopeptide repeat-containing protein At2g41720 (Protein EMBRYO DEFECTIVE 2654)</fullName>
    </submittedName>
</protein>
<dbReference type="SUPFAM" id="SSF103473">
    <property type="entry name" value="MFS general substrate transporter"/>
    <property type="match status" value="1"/>
</dbReference>
<proteinExistence type="predicted"/>
<feature type="domain" description="NFD4 C-terminal" evidence="7">
    <location>
        <begin position="762"/>
        <end position="954"/>
    </location>
</feature>
<dbReference type="Gene3D" id="1.20.1250.20">
    <property type="entry name" value="MFS general substrate transporter like domains"/>
    <property type="match status" value="2"/>
</dbReference>
<dbReference type="InterPro" id="IPR010658">
    <property type="entry name" value="Nodulin-like"/>
</dbReference>
<evidence type="ECO:0000256" key="4">
    <source>
        <dbReference type="ARBA" id="ARBA00023136"/>
    </source>
</evidence>
<evidence type="ECO:0000313" key="8">
    <source>
        <dbReference type="EMBL" id="CAK9088135.1"/>
    </source>
</evidence>
<organism evidence="8 9">
    <name type="scientific">Durusdinium trenchii</name>
    <dbReference type="NCBI Taxonomy" id="1381693"/>
    <lineage>
        <taxon>Eukaryota</taxon>
        <taxon>Sar</taxon>
        <taxon>Alveolata</taxon>
        <taxon>Dinophyceae</taxon>
        <taxon>Suessiales</taxon>
        <taxon>Symbiodiniaceae</taxon>
        <taxon>Durusdinium</taxon>
    </lineage>
</organism>
<keyword evidence="3 5" id="KW-1133">Transmembrane helix</keyword>
<accession>A0ABP0QL18</accession>
<feature type="transmembrane region" description="Helical" evidence="5">
    <location>
        <begin position="855"/>
        <end position="877"/>
    </location>
</feature>
<keyword evidence="9" id="KW-1185">Reference proteome</keyword>
<evidence type="ECO:0000256" key="5">
    <source>
        <dbReference type="SAM" id="Phobius"/>
    </source>
</evidence>
<feature type="transmembrane region" description="Helical" evidence="5">
    <location>
        <begin position="713"/>
        <end position="732"/>
    </location>
</feature>
<keyword evidence="2 5" id="KW-0812">Transmembrane</keyword>
<feature type="transmembrane region" description="Helical" evidence="5">
    <location>
        <begin position="572"/>
        <end position="593"/>
    </location>
</feature>
<name>A0ABP0QL18_9DINO</name>
<evidence type="ECO:0000256" key="1">
    <source>
        <dbReference type="ARBA" id="ARBA00004141"/>
    </source>
</evidence>
<dbReference type="InterPro" id="IPR002885">
    <property type="entry name" value="PPR_rpt"/>
</dbReference>
<dbReference type="Proteomes" id="UP001642464">
    <property type="component" value="Unassembled WGS sequence"/>
</dbReference>
<evidence type="ECO:0000259" key="7">
    <source>
        <dbReference type="Pfam" id="PF23262"/>
    </source>
</evidence>
<dbReference type="InterPro" id="IPR036259">
    <property type="entry name" value="MFS_trans_sf"/>
</dbReference>
<feature type="transmembrane region" description="Helical" evidence="5">
    <location>
        <begin position="512"/>
        <end position="538"/>
    </location>
</feature>
<sequence>MLDAWRRLQPTRLLTPPWTRLHRRHNPVSPLPWFRDHDVHLNGQEAFVQALSSCELARAWQHQLFLADAMQREGYGRCLPGFHALMHSKHWEEAIGLLEVMKLQGFSPTSSTFSFVVRSCGRAGQWRWPLKLISHGTDVDGTEGTDKELCNAVAAACQQAGEWQWSVWVLEQFGQSASGPGLSDSSFKLAITACKEGRHWLRALQMLGSVEQTLAQSEFLLSSTLKACGARWQICLALVDSFDAFALPVVMTSLISACERARKWEAALLFLERMASPASTDPVALSSAMSACVQATEWQRAMALAFSHSGSLDAVVWSVLASACERGDSWELALQVFGGHLSPKLKADQEAKCYLHLRGASLGSKLDVESTFYAKYRRVVCPMGGWPVCWEYLLMSTGSACTLAQTVGADLRNQTDVCEDAAFLQTAHLKDLKGQDTATKHPLSELETLVVAIRRHRLTPGTFLGMATAALLFAIWEVSFDTTRKIEATEVVSGSIYAMGAWQDELRDRLGISMTGATVIGAMIFVGISAGFLGGILFDTYGPKVCLCLGSCCLTIGYCLLGMASVAEMGTNVKLCIAAVAALLMGYSSVSLMDNIVCMTCSVSFPRNRASINGYLKAVLATAAGLWALLWAQVFKPSFGLPAFLAFQSMASFAVGALSLSSIHILPECGRGPLDGTDHRRLLILIAFLVVLTSFDVWSSYEHSRGSAMAGPSFGLIALGLQIAPCSVLFCAKAGTEGAEDRLMSPMAPKSGLTFQVAAQGMDFYLLWLCQFAVFGAGVATNQNLALILESAGHDAASSLGVALFALSSAFSRIVAGYLSDKYKAYFTRFHWLSAGACCAMLGEFFVSLMDLQGIMVGTLLMGLSFGSFYTIIIPMVNEMYGTLEFGKLWGAQMSSQAAAALIIMSTVLPLFYRKASDGEDVCQGAACYRPSFLLLTALNALGLVSALALQVRNSDSLPIARLSPTNEKTG</sequence>
<dbReference type="EMBL" id="CAXAMM010039662">
    <property type="protein sequence ID" value="CAK9088135.1"/>
    <property type="molecule type" value="Genomic_DNA"/>
</dbReference>
<comment type="subcellular location">
    <subcellularLocation>
        <location evidence="1">Membrane</location>
        <topology evidence="1">Multi-pass membrane protein</topology>
    </subcellularLocation>
</comment>
<feature type="transmembrane region" description="Helical" evidence="5">
    <location>
        <begin position="889"/>
        <end position="913"/>
    </location>
</feature>
<evidence type="ECO:0000313" key="9">
    <source>
        <dbReference type="Proteomes" id="UP001642464"/>
    </source>
</evidence>
<feature type="transmembrane region" description="Helical" evidence="5">
    <location>
        <begin position="753"/>
        <end position="776"/>
    </location>
</feature>
<feature type="transmembrane region" description="Helical" evidence="5">
    <location>
        <begin position="614"/>
        <end position="633"/>
    </location>
</feature>
<feature type="transmembrane region" description="Helical" evidence="5">
    <location>
        <begin position="682"/>
        <end position="701"/>
    </location>
</feature>
<evidence type="ECO:0000256" key="2">
    <source>
        <dbReference type="ARBA" id="ARBA00022692"/>
    </source>
</evidence>
<dbReference type="InterPro" id="IPR056555">
    <property type="entry name" value="NFD4_C"/>
</dbReference>
<dbReference type="PANTHER" id="PTHR21576:SF158">
    <property type="entry name" value="RIBOSOMAL RNA-PROCESSING PROTEIN 12-LIKE CONSERVED DOMAIN-CONTAINING PROTEIN"/>
    <property type="match status" value="1"/>
</dbReference>